<feature type="compositionally biased region" description="Polar residues" evidence="2">
    <location>
        <begin position="137"/>
        <end position="153"/>
    </location>
</feature>
<keyword evidence="1" id="KW-0175">Coiled coil</keyword>
<dbReference type="PANTHER" id="PTHR33701">
    <property type="entry name" value="TRANSMEMBRANE PROTEIN"/>
    <property type="match status" value="1"/>
</dbReference>
<protein>
    <submittedName>
        <fullName evidence="3">Uncharacterized protein</fullName>
    </submittedName>
</protein>
<dbReference type="OMA" id="CLRGRLI"/>
<proteinExistence type="predicted"/>
<dbReference type="InParanoid" id="B9SGU0"/>
<dbReference type="Proteomes" id="UP000008311">
    <property type="component" value="Unassembled WGS sequence"/>
</dbReference>
<feature type="compositionally biased region" description="Basic and acidic residues" evidence="2">
    <location>
        <begin position="191"/>
        <end position="205"/>
    </location>
</feature>
<reference evidence="4" key="1">
    <citation type="journal article" date="2010" name="Nat. Biotechnol.">
        <title>Draft genome sequence of the oilseed species Ricinus communis.</title>
        <authorList>
            <person name="Chan A.P."/>
            <person name="Crabtree J."/>
            <person name="Zhao Q."/>
            <person name="Lorenzi H."/>
            <person name="Orvis J."/>
            <person name="Puiu D."/>
            <person name="Melake-Berhan A."/>
            <person name="Jones K.M."/>
            <person name="Redman J."/>
            <person name="Chen G."/>
            <person name="Cahoon E.B."/>
            <person name="Gedil M."/>
            <person name="Stanke M."/>
            <person name="Haas B.J."/>
            <person name="Wortman J.R."/>
            <person name="Fraser-Liggett C.M."/>
            <person name="Ravel J."/>
            <person name="Rabinowicz P.D."/>
        </authorList>
    </citation>
    <scope>NUCLEOTIDE SEQUENCE [LARGE SCALE GENOMIC DNA]</scope>
    <source>
        <strain evidence="4">cv. Hale</strain>
    </source>
</reference>
<sequence>MTATAKEDKRWSGDAKKMEGDDSLRTLHCLRGRLLAERHASKVAKEEADLMGNKLLEIETKLREETKLRQKADRKLKFLLKKLESLKLSPALEGVEVLSNSSDSSCLSFSDTSSSKDPEESASKSQASQEMKEINHSSESATTRDSLDSNSLPNFKDSLSDKSIYHFTPSCQDSKKDSQSCSDLEAAGVVEMRKDSTSESDKEENVDNSLALALVPVNLAATNKTSELMIVNKSVGEVLDALRHAREKIQSSIERRHMSRVRVGPS</sequence>
<feature type="region of interest" description="Disordered" evidence="2">
    <location>
        <begin position="94"/>
        <end position="207"/>
    </location>
</feature>
<gene>
    <name evidence="3" type="ORF">RCOM_0820190</name>
</gene>
<dbReference type="EMBL" id="EQ973955">
    <property type="protein sequence ID" value="EEF37175.1"/>
    <property type="molecule type" value="Genomic_DNA"/>
</dbReference>
<dbReference type="OrthoDB" id="1939750at2759"/>
<name>B9SGU0_RICCO</name>
<feature type="compositionally biased region" description="Low complexity" evidence="2">
    <location>
        <begin position="99"/>
        <end position="113"/>
    </location>
</feature>
<dbReference type="eggNOG" id="ENOG502RZHI">
    <property type="taxonomic scope" value="Eukaryota"/>
</dbReference>
<evidence type="ECO:0000313" key="4">
    <source>
        <dbReference type="Proteomes" id="UP000008311"/>
    </source>
</evidence>
<evidence type="ECO:0000256" key="2">
    <source>
        <dbReference type="SAM" id="MobiDB-lite"/>
    </source>
</evidence>
<organism evidence="3 4">
    <name type="scientific">Ricinus communis</name>
    <name type="common">Castor bean</name>
    <dbReference type="NCBI Taxonomy" id="3988"/>
    <lineage>
        <taxon>Eukaryota</taxon>
        <taxon>Viridiplantae</taxon>
        <taxon>Streptophyta</taxon>
        <taxon>Embryophyta</taxon>
        <taxon>Tracheophyta</taxon>
        <taxon>Spermatophyta</taxon>
        <taxon>Magnoliopsida</taxon>
        <taxon>eudicotyledons</taxon>
        <taxon>Gunneridae</taxon>
        <taxon>Pentapetalae</taxon>
        <taxon>rosids</taxon>
        <taxon>fabids</taxon>
        <taxon>Malpighiales</taxon>
        <taxon>Euphorbiaceae</taxon>
        <taxon>Acalyphoideae</taxon>
        <taxon>Acalypheae</taxon>
        <taxon>Ricinus</taxon>
    </lineage>
</organism>
<accession>B9SGU0</accession>
<keyword evidence="4" id="KW-1185">Reference proteome</keyword>
<evidence type="ECO:0000256" key="1">
    <source>
        <dbReference type="SAM" id="Coils"/>
    </source>
</evidence>
<evidence type="ECO:0000313" key="3">
    <source>
        <dbReference type="EMBL" id="EEF37175.1"/>
    </source>
</evidence>
<feature type="coiled-coil region" evidence="1">
    <location>
        <begin position="55"/>
        <end position="89"/>
    </location>
</feature>
<dbReference type="KEGG" id="rcu:8283850"/>
<dbReference type="FunCoup" id="B9SGU0">
    <property type="interactions" value="196"/>
</dbReference>
<dbReference type="PANTHER" id="PTHR33701:SF2">
    <property type="entry name" value="TRANSMEMBRANE PROTEIN"/>
    <property type="match status" value="1"/>
</dbReference>
<dbReference type="AlphaFoldDB" id="B9SGU0"/>
<dbReference type="STRING" id="3988.B9SGU0"/>